<feature type="repeat" description="WD" evidence="3">
    <location>
        <begin position="364"/>
        <end position="398"/>
    </location>
</feature>
<dbReference type="PANTHER" id="PTHR19848">
    <property type="entry name" value="WD40 REPEAT PROTEIN"/>
    <property type="match status" value="1"/>
</dbReference>
<dbReference type="Proteomes" id="UP000334820">
    <property type="component" value="Unassembled WGS sequence"/>
</dbReference>
<dbReference type="InterPro" id="IPR001680">
    <property type="entry name" value="WD40_rpt"/>
</dbReference>
<gene>
    <name evidence="4" type="ORF">KTAU_15330</name>
</gene>
<dbReference type="InterPro" id="IPR011659">
    <property type="entry name" value="WD40"/>
</dbReference>
<proteinExistence type="predicted"/>
<dbReference type="AlphaFoldDB" id="A0A5J4K9U1"/>
<feature type="repeat" description="WD" evidence="3">
    <location>
        <begin position="227"/>
        <end position="258"/>
    </location>
</feature>
<dbReference type="EMBL" id="BKZV01000002">
    <property type="protein sequence ID" value="GER82896.1"/>
    <property type="molecule type" value="Genomic_DNA"/>
</dbReference>
<protein>
    <recommendedName>
        <fullName evidence="6">Anaphase-promoting complex subunit 4 WD40 domain-containing protein</fullName>
    </recommendedName>
</protein>
<evidence type="ECO:0000256" key="2">
    <source>
        <dbReference type="ARBA" id="ARBA00022737"/>
    </source>
</evidence>
<dbReference type="PANTHER" id="PTHR19848:SF8">
    <property type="entry name" value="F-BOX AND WD REPEAT DOMAIN CONTAINING 7"/>
    <property type="match status" value="1"/>
</dbReference>
<organism evidence="4 5">
    <name type="scientific">Thermogemmatispora aurantia</name>
    <dbReference type="NCBI Taxonomy" id="2045279"/>
    <lineage>
        <taxon>Bacteria</taxon>
        <taxon>Bacillati</taxon>
        <taxon>Chloroflexota</taxon>
        <taxon>Ktedonobacteria</taxon>
        <taxon>Thermogemmatisporales</taxon>
        <taxon>Thermogemmatisporaceae</taxon>
        <taxon>Thermogemmatispora</taxon>
    </lineage>
</organism>
<dbReference type="PROSITE" id="PS50082">
    <property type="entry name" value="WD_REPEATS_2"/>
    <property type="match status" value="3"/>
</dbReference>
<keyword evidence="5" id="KW-1185">Reference proteome</keyword>
<evidence type="ECO:0000256" key="1">
    <source>
        <dbReference type="ARBA" id="ARBA00022574"/>
    </source>
</evidence>
<evidence type="ECO:0000256" key="3">
    <source>
        <dbReference type="PROSITE-ProRule" id="PRU00221"/>
    </source>
</evidence>
<name>A0A5J4K9U1_9CHLR</name>
<dbReference type="RefSeq" id="WP_151727735.1">
    <property type="nucleotide sequence ID" value="NZ_BKZV01000002.1"/>
</dbReference>
<sequence length="398" mass="42965">MDTPLAPQPVGRLSRRSLLRQVLTLTAQPPQVRASASQESLLLSRHVMEAVSPPTPGTLLVRHQMSFVKKPAIPYGLEWAPDSGLLAALAVPSPVRDLPRERLLYLWEASGAIHSVYQPFPGDARWAALAWGPDGQHLSSLEGSRQVKTVSLVMWNVATGWIDESLVIAGGVENYTSFPVYALAWSPDRKSIAMAADGGTVAWEAMSGDLSSKGLSTSYPTDVSYIVAWSPDSKTIASAGRTHAVQFWEAATGQPLHYFPEQTKALAAAWSPDGRVLAYLAGTVSLQTWNRPQSLTLVVREVDSGRLLLSQPAVYPAVPPGLAGIPLLLRSLAWSPTSRWLAAAGQGATVQVWEIARRRLALTYRGHRAPVLAVAWSPQGDWLASASSDGEVHVWKAP</sequence>
<evidence type="ECO:0000313" key="5">
    <source>
        <dbReference type="Proteomes" id="UP000334820"/>
    </source>
</evidence>
<dbReference type="Pfam" id="PF07676">
    <property type="entry name" value="PD40"/>
    <property type="match status" value="1"/>
</dbReference>
<dbReference type="SMART" id="SM00320">
    <property type="entry name" value="WD40"/>
    <property type="match status" value="5"/>
</dbReference>
<reference evidence="4 5" key="1">
    <citation type="journal article" date="2019" name="Int. J. Syst. Evol. Microbiol.">
        <title>Thermogemmatispora aurantia sp. nov. and Thermogemmatispora argillosa sp. nov., within the class Ktedonobacteria, and emended description of the genus Thermogemmatispora.</title>
        <authorList>
            <person name="Zheng Y."/>
            <person name="Wang C.M."/>
            <person name="Sakai Y."/>
            <person name="Abe K."/>
            <person name="Yokota A."/>
            <person name="Yabe S."/>
        </authorList>
    </citation>
    <scope>NUCLEOTIDE SEQUENCE [LARGE SCALE GENOMIC DNA]</scope>
    <source>
        <strain evidence="4 5">A1-2</strain>
    </source>
</reference>
<accession>A0A5J4K9U1</accession>
<dbReference type="InterPro" id="IPR011047">
    <property type="entry name" value="Quinoprotein_ADH-like_sf"/>
</dbReference>
<evidence type="ECO:0008006" key="6">
    <source>
        <dbReference type="Google" id="ProtNLM"/>
    </source>
</evidence>
<dbReference type="PROSITE" id="PS50294">
    <property type="entry name" value="WD_REPEATS_REGION"/>
    <property type="match status" value="1"/>
</dbReference>
<keyword evidence="1 3" id="KW-0853">WD repeat</keyword>
<evidence type="ECO:0000313" key="4">
    <source>
        <dbReference type="EMBL" id="GER82896.1"/>
    </source>
</evidence>
<dbReference type="InterPro" id="IPR015943">
    <property type="entry name" value="WD40/YVTN_repeat-like_dom_sf"/>
</dbReference>
<dbReference type="Pfam" id="PF00400">
    <property type="entry name" value="WD40"/>
    <property type="match status" value="2"/>
</dbReference>
<feature type="repeat" description="WD" evidence="3">
    <location>
        <begin position="322"/>
        <end position="363"/>
    </location>
</feature>
<keyword evidence="2" id="KW-0677">Repeat</keyword>
<dbReference type="SUPFAM" id="SSF50998">
    <property type="entry name" value="Quinoprotein alcohol dehydrogenase-like"/>
    <property type="match status" value="1"/>
</dbReference>
<comment type="caution">
    <text evidence="4">The sequence shown here is derived from an EMBL/GenBank/DDBJ whole genome shotgun (WGS) entry which is preliminary data.</text>
</comment>
<dbReference type="Gene3D" id="2.130.10.10">
    <property type="entry name" value="YVTN repeat-like/Quinoprotein amine dehydrogenase"/>
    <property type="match status" value="2"/>
</dbReference>